<feature type="region of interest" description="Disordered" evidence="2">
    <location>
        <begin position="1147"/>
        <end position="1166"/>
    </location>
</feature>
<keyword evidence="1" id="KW-0175">Coiled coil</keyword>
<protein>
    <recommendedName>
        <fullName evidence="3">SCD domain-containing protein</fullName>
    </recommendedName>
</protein>
<evidence type="ECO:0000259" key="3">
    <source>
        <dbReference type="PROSITE" id="PS51425"/>
    </source>
</evidence>
<dbReference type="EMBL" id="JAHMUF010000030">
    <property type="protein sequence ID" value="KAG7191416.1"/>
    <property type="molecule type" value="Genomic_DNA"/>
</dbReference>
<evidence type="ECO:0000256" key="2">
    <source>
        <dbReference type="SAM" id="MobiDB-lite"/>
    </source>
</evidence>
<dbReference type="InterPro" id="IPR013721">
    <property type="entry name" value="STAG"/>
</dbReference>
<evidence type="ECO:0000256" key="1">
    <source>
        <dbReference type="SAM" id="Coils"/>
    </source>
</evidence>
<dbReference type="InterPro" id="IPR016024">
    <property type="entry name" value="ARM-type_fold"/>
</dbReference>
<dbReference type="GO" id="GO:0007062">
    <property type="term" value="P:sister chromatid cohesion"/>
    <property type="evidence" value="ECO:0007669"/>
    <property type="project" value="UniProtKB-ARBA"/>
</dbReference>
<reference evidence="4" key="1">
    <citation type="submission" date="2021-03" db="EMBL/GenBank/DDBJ databases">
        <authorList>
            <person name="Palmer J.M."/>
        </authorList>
    </citation>
    <scope>NUCLEOTIDE SEQUENCE</scope>
    <source>
        <strain evidence="4">ARV_011</strain>
    </source>
</reference>
<feature type="domain" description="SCD" evidence="3">
    <location>
        <begin position="318"/>
        <end position="408"/>
    </location>
</feature>
<dbReference type="RefSeq" id="XP_043046968.1">
    <property type="nucleotide sequence ID" value="XM_043194183.1"/>
</dbReference>
<keyword evidence="5" id="KW-1185">Reference proteome</keyword>
<dbReference type="PROSITE" id="PS51425">
    <property type="entry name" value="SCD"/>
    <property type="match status" value="1"/>
</dbReference>
<dbReference type="PANTHER" id="PTHR11199">
    <property type="entry name" value="STROMAL ANTIGEN"/>
    <property type="match status" value="1"/>
</dbReference>
<dbReference type="Proteomes" id="UP000790833">
    <property type="component" value="Unassembled WGS sequence"/>
</dbReference>
<dbReference type="GO" id="GO:0008278">
    <property type="term" value="C:cohesin complex"/>
    <property type="evidence" value="ECO:0007669"/>
    <property type="project" value="TreeGrafter"/>
</dbReference>
<dbReference type="Pfam" id="PF21581">
    <property type="entry name" value="SCD"/>
    <property type="match status" value="1"/>
</dbReference>
<proteinExistence type="predicted"/>
<feature type="region of interest" description="Disordered" evidence="2">
    <location>
        <begin position="1"/>
        <end position="94"/>
    </location>
</feature>
<dbReference type="GeneID" id="66116834"/>
<accession>A0A9P7V596</accession>
<feature type="compositionally biased region" description="Acidic residues" evidence="2">
    <location>
        <begin position="42"/>
        <end position="64"/>
    </location>
</feature>
<feature type="coiled-coil region" evidence="1">
    <location>
        <begin position="921"/>
        <end position="948"/>
    </location>
</feature>
<organism evidence="4 5">
    <name type="scientific">Scheffersomyces spartinae</name>
    <dbReference type="NCBI Taxonomy" id="45513"/>
    <lineage>
        <taxon>Eukaryota</taxon>
        <taxon>Fungi</taxon>
        <taxon>Dikarya</taxon>
        <taxon>Ascomycota</taxon>
        <taxon>Saccharomycotina</taxon>
        <taxon>Pichiomycetes</taxon>
        <taxon>Debaryomycetaceae</taxon>
        <taxon>Scheffersomyces</taxon>
    </lineage>
</organism>
<comment type="caution">
    <text evidence="4">The sequence shown here is derived from an EMBL/GenBank/DDBJ whole genome shotgun (WGS) entry which is preliminary data.</text>
</comment>
<evidence type="ECO:0000313" key="4">
    <source>
        <dbReference type="EMBL" id="KAG7191416.1"/>
    </source>
</evidence>
<dbReference type="GO" id="GO:0003682">
    <property type="term" value="F:chromatin binding"/>
    <property type="evidence" value="ECO:0007669"/>
    <property type="project" value="TreeGrafter"/>
</dbReference>
<evidence type="ECO:0000313" key="5">
    <source>
        <dbReference type="Proteomes" id="UP000790833"/>
    </source>
</evidence>
<dbReference type="AlphaFoldDB" id="A0A9P7V596"/>
<dbReference type="InterPro" id="IPR039662">
    <property type="entry name" value="Cohesin_Scc3/SA"/>
</dbReference>
<dbReference type="GO" id="GO:0005634">
    <property type="term" value="C:nucleus"/>
    <property type="evidence" value="ECO:0007669"/>
    <property type="project" value="TreeGrafter"/>
</dbReference>
<dbReference type="OrthoDB" id="498590at2759"/>
<sequence length="1166" mass="134829">MVVSVRRSSRTANKAVSYLEADSDDDEDVIVDEMLHVTSDNDNNEDEEDGQEDDDDDEDDDDEYLEIRKRPRGRKAATKESASKRRRKSPTLEERELNLKENTYYIQLASPEVDINELALSWLSAFEDDPNTAMADILNLVLRSGGSLYLFTPKEMDDLDSSTDVIDKLVGKFSGQGKHKYPFKLIPIFRNNVIELFNQIIVTGHENGMLYQYDEGENDDDKYSPMMESLLIWISGLNSCTVRPLRCISTTILLRILTRLSIIINNVIDSLEKAQKQLSKIKKTQKAKAKAISQAIKTSQRQKDAITLYLKDIVSACLVHRYRDIDDSIRHECIKLLGECMLEYPDFFLQPVYLRYFGWLLADPSGNVKAELTRMLLKIYKKFSQGQMTITNGVSQFTQRYKLQLIKTSLLDGDLTVRIHATSICCELLKIGFLNEQDNLMIVSGLLYIIDGGKSIYLSPSNVEKLKNEVCKFISIWNEEQATIKLEKYSTIIENYNSEEFENDPDSTGISEDGKISLQSCIKYSELIRILRQSMEYYFSEEPDSSIETKFPIATIFTMLQKLPLYQGSWEFLINYLLLDTSKIVFTTSSTTYEADSSQLEELTTSLDLHDETDKTYLFSCAHGLLIHFLQGKFKARDKEDATKNVIKMVQYLSKLQKFLMVSEARVQIFVNIWNLGLSNPDPDFNFYLMYKSLDNLEEYNEISESLLRYYYIFENGAMESSNIIIQEFNKYFFIILENYDNNSISAVINTLTPSLRISIQDLVKDLMYGISNLLENPQEPTTTIENDDEELDDEKMLQRQLISMLEDILSPLLKLQSILNHAAFEEVLEQRDPSVSTLLTFNVLFKIDFIAMFGRLHDEFMPISISFSKWLGVALEFNITFLSWQLEKTFDKLSSIESKELSNLTRDEVRNIADTQRAMIKRLTTLLEDLEIVMERINDSIEDETDASNSLEAAFKLKEVISVRLMDVLSLLKVFYLRAKDLQSSVVNILDNNEIHKYIQGYLPIETQRSILSVALYHEYKISKINNIDLDRSIEEGILFYDLIIVPVPQFSEEQFENEKNETVRREKSRAKQIEVRKRKSDLQWECEQEFCVYIFHIFKLMKLSMLNDFVFQRLKLNSEKLGSVYHKIITLKNEELKKMASNTEVSLTSNEEMETSYPVDAVAS</sequence>
<dbReference type="GO" id="GO:0000785">
    <property type="term" value="C:chromatin"/>
    <property type="evidence" value="ECO:0007669"/>
    <property type="project" value="TreeGrafter"/>
</dbReference>
<dbReference type="InterPro" id="IPR020839">
    <property type="entry name" value="SCD"/>
</dbReference>
<dbReference type="Pfam" id="PF08514">
    <property type="entry name" value="STAG"/>
    <property type="match status" value="1"/>
</dbReference>
<feature type="compositionally biased region" description="Acidic residues" evidence="2">
    <location>
        <begin position="21"/>
        <end position="31"/>
    </location>
</feature>
<dbReference type="PANTHER" id="PTHR11199:SF0">
    <property type="entry name" value="LD34181P-RELATED"/>
    <property type="match status" value="1"/>
</dbReference>
<gene>
    <name evidence="4" type="ORF">KQ657_003460</name>
</gene>
<name>A0A9P7V596_9ASCO</name>
<dbReference type="SUPFAM" id="SSF48371">
    <property type="entry name" value="ARM repeat"/>
    <property type="match status" value="1"/>
</dbReference>